<dbReference type="EMBL" id="OBQC01000004">
    <property type="protein sequence ID" value="SOC38277.1"/>
    <property type="molecule type" value="Genomic_DNA"/>
</dbReference>
<evidence type="ECO:0000256" key="3">
    <source>
        <dbReference type="SAM" id="Phobius"/>
    </source>
</evidence>
<dbReference type="GO" id="GO:0030420">
    <property type="term" value="P:establishment of competence for transformation"/>
    <property type="evidence" value="ECO:0007669"/>
    <property type="project" value="UniProtKB-KW"/>
</dbReference>
<keyword evidence="3" id="KW-1133">Transmembrane helix</keyword>
<accession>A0A285U996</accession>
<dbReference type="PROSITE" id="PS00409">
    <property type="entry name" value="PROKAR_NTER_METHYL"/>
    <property type="match status" value="1"/>
</dbReference>
<evidence type="ECO:0000256" key="1">
    <source>
        <dbReference type="ARBA" id="ARBA00004241"/>
    </source>
</evidence>
<dbReference type="GO" id="GO:0009986">
    <property type="term" value="C:cell surface"/>
    <property type="evidence" value="ECO:0007669"/>
    <property type="project" value="UniProtKB-SubCell"/>
</dbReference>
<organism evidence="4 5">
    <name type="scientific">Ureibacillus acetophenoni</name>
    <dbReference type="NCBI Taxonomy" id="614649"/>
    <lineage>
        <taxon>Bacteria</taxon>
        <taxon>Bacillati</taxon>
        <taxon>Bacillota</taxon>
        <taxon>Bacilli</taxon>
        <taxon>Bacillales</taxon>
        <taxon>Caryophanaceae</taxon>
        <taxon>Ureibacillus</taxon>
    </lineage>
</organism>
<comment type="subcellular location">
    <subcellularLocation>
        <location evidence="1">Cell surface</location>
    </subcellularLocation>
</comment>
<reference evidence="5" key="1">
    <citation type="submission" date="2017-08" db="EMBL/GenBank/DDBJ databases">
        <authorList>
            <person name="Varghese N."/>
            <person name="Submissions S."/>
        </authorList>
    </citation>
    <scope>NUCLEOTIDE SEQUENCE [LARGE SCALE GENOMIC DNA]</scope>
    <source>
        <strain evidence="5">JC23</strain>
    </source>
</reference>
<dbReference type="AlphaFoldDB" id="A0A285U996"/>
<evidence type="ECO:0000313" key="5">
    <source>
        <dbReference type="Proteomes" id="UP000219252"/>
    </source>
</evidence>
<gene>
    <name evidence="4" type="ORF">SAMN05877842_10480</name>
</gene>
<keyword evidence="3" id="KW-0812">Transmembrane</keyword>
<protein>
    <recommendedName>
        <fullName evidence="6">Prepilin-type N-terminal cleavage/methylation domain-containing protein</fullName>
    </recommendedName>
</protein>
<dbReference type="Proteomes" id="UP000219252">
    <property type="component" value="Unassembled WGS sequence"/>
</dbReference>
<keyword evidence="3" id="KW-0472">Membrane</keyword>
<evidence type="ECO:0000256" key="2">
    <source>
        <dbReference type="ARBA" id="ARBA00023287"/>
    </source>
</evidence>
<keyword evidence="5" id="KW-1185">Reference proteome</keyword>
<keyword evidence="2" id="KW-0178">Competence</keyword>
<name>A0A285U996_9BACL</name>
<feature type="transmembrane region" description="Helical" evidence="3">
    <location>
        <begin position="20"/>
        <end position="38"/>
    </location>
</feature>
<dbReference type="InterPro" id="IPR012902">
    <property type="entry name" value="N_methyl_site"/>
</dbReference>
<dbReference type="RefSeq" id="WP_097149081.1">
    <property type="nucleotide sequence ID" value="NZ_OBQC01000004.1"/>
</dbReference>
<dbReference type="OrthoDB" id="2874752at2"/>
<evidence type="ECO:0008006" key="6">
    <source>
        <dbReference type="Google" id="ProtNLM"/>
    </source>
</evidence>
<sequence length="173" mass="19531">MNHVKNKKYLNESGITLIEVIASLLILTIILISFMNFFPIMGKSNNQTGEKQQAINLARSELIYWQNIINKKFMNNPTLGSDDIVQKDENSIKILTSSTNSMNTMSNEFDVEIIINTVSDLNINHIKIEPGMSQLPKEAHLIQINIYKQNSIENGSIVSGSMPLSTNYGYVFF</sequence>
<evidence type="ECO:0000313" key="4">
    <source>
        <dbReference type="EMBL" id="SOC38277.1"/>
    </source>
</evidence>
<proteinExistence type="predicted"/>